<dbReference type="Gene3D" id="1.20.1420.30">
    <property type="entry name" value="NCX, central ion-binding region"/>
    <property type="match status" value="2"/>
</dbReference>
<feature type="transmembrane region" description="Helical" evidence="20">
    <location>
        <begin position="747"/>
        <end position="773"/>
    </location>
</feature>
<dbReference type="GO" id="GO:0006814">
    <property type="term" value="P:sodium ion transport"/>
    <property type="evidence" value="ECO:0007669"/>
    <property type="project" value="UniProtKB-KW"/>
</dbReference>
<evidence type="ECO:0000256" key="14">
    <source>
        <dbReference type="ARBA" id="ARBA00023053"/>
    </source>
</evidence>
<dbReference type="GO" id="GO:0015297">
    <property type="term" value="F:antiporter activity"/>
    <property type="evidence" value="ECO:0007669"/>
    <property type="project" value="UniProtKB-KW"/>
</dbReference>
<feature type="transmembrane region" description="Helical" evidence="20">
    <location>
        <begin position="644"/>
        <end position="671"/>
    </location>
</feature>
<evidence type="ECO:0000256" key="11">
    <source>
        <dbReference type="ARBA" id="ARBA00022837"/>
    </source>
</evidence>
<dbReference type="Pfam" id="PF03160">
    <property type="entry name" value="Calx-beta"/>
    <property type="match status" value="1"/>
</dbReference>
<dbReference type="AlphaFoldDB" id="A0ABD0L0N0"/>
<name>A0ABD0L0N0_9CAEN</name>
<dbReference type="Pfam" id="PF01699">
    <property type="entry name" value="Na_Ca_ex"/>
    <property type="match status" value="2"/>
</dbReference>
<feature type="domain" description="Calx-beta" evidence="21">
    <location>
        <begin position="342"/>
        <end position="430"/>
    </location>
</feature>
<evidence type="ECO:0000256" key="9">
    <source>
        <dbReference type="ARBA" id="ARBA00022729"/>
    </source>
</evidence>
<feature type="transmembrane region" description="Helical" evidence="20">
    <location>
        <begin position="716"/>
        <end position="735"/>
    </location>
</feature>
<keyword evidence="6" id="KW-0109">Calcium transport</keyword>
<dbReference type="GO" id="GO:0046872">
    <property type="term" value="F:metal ion binding"/>
    <property type="evidence" value="ECO:0007669"/>
    <property type="project" value="UniProtKB-KW"/>
</dbReference>
<keyword evidence="18" id="KW-0739">Sodium transport</keyword>
<reference evidence="22 23" key="1">
    <citation type="journal article" date="2023" name="Sci. Data">
        <title>Genome assembly of the Korean intertidal mud-creeper Batillaria attramentaria.</title>
        <authorList>
            <person name="Patra A.K."/>
            <person name="Ho P.T."/>
            <person name="Jun S."/>
            <person name="Lee S.J."/>
            <person name="Kim Y."/>
            <person name="Won Y.J."/>
        </authorList>
    </citation>
    <scope>NUCLEOTIDE SEQUENCE [LARGE SCALE GENOMIC DNA]</scope>
    <source>
        <strain evidence="22">Wonlab-2016</strain>
    </source>
</reference>
<evidence type="ECO:0000313" key="22">
    <source>
        <dbReference type="EMBL" id="KAK7492838.1"/>
    </source>
</evidence>
<dbReference type="SUPFAM" id="SSF141072">
    <property type="entry name" value="CalX-like"/>
    <property type="match status" value="2"/>
</dbReference>
<dbReference type="GO" id="GO:0005516">
    <property type="term" value="F:calmodulin binding"/>
    <property type="evidence" value="ECO:0007669"/>
    <property type="project" value="UniProtKB-KW"/>
</dbReference>
<evidence type="ECO:0000256" key="7">
    <source>
        <dbReference type="ARBA" id="ARBA00022692"/>
    </source>
</evidence>
<dbReference type="SMART" id="SM00237">
    <property type="entry name" value="Calx_beta"/>
    <property type="match status" value="2"/>
</dbReference>
<dbReference type="PANTHER" id="PTHR11878">
    <property type="entry name" value="SODIUM/CALCIUM EXCHANGER"/>
    <property type="match status" value="1"/>
</dbReference>
<dbReference type="GO" id="GO:0006816">
    <property type="term" value="P:calcium ion transport"/>
    <property type="evidence" value="ECO:0007669"/>
    <property type="project" value="UniProtKB-KW"/>
</dbReference>
<evidence type="ECO:0000256" key="3">
    <source>
        <dbReference type="ARBA" id="ARBA00022448"/>
    </source>
</evidence>
<comment type="subcellular location">
    <subcellularLocation>
        <location evidence="1">Cell membrane</location>
        <topology evidence="1">Multi-pass membrane protein</topology>
    </subcellularLocation>
</comment>
<accession>A0ABD0L0N0</accession>
<evidence type="ECO:0000256" key="8">
    <source>
        <dbReference type="ARBA" id="ARBA00022723"/>
    </source>
</evidence>
<feature type="transmembrane region" description="Helical" evidence="20">
    <location>
        <begin position="785"/>
        <end position="804"/>
    </location>
</feature>
<evidence type="ECO:0000256" key="5">
    <source>
        <dbReference type="ARBA" id="ARBA00022475"/>
    </source>
</evidence>
<feature type="transmembrane region" description="Helical" evidence="20">
    <location>
        <begin position="43"/>
        <end position="67"/>
    </location>
</feature>
<sequence length="853" mass="93630">MNNSTMNNTTAAAGFDPYDYRCSEGLLLPAISEYTWSPGARGFLYLLGLLWCFFAVAIIADVFMCAIERITSATRIVRMPDQTEEAGYREVEIKVWNNTVANLSLMALGTSAPEILLSVIEVLGKGFKAGDLGPGTIVGSAAFNLLFITAICIMCIPEEESRRIGNVKVFIVTAVSGVFAYVWLALVLLAISPNKVELWEAIVTLLFFPILIVVAYSADKDFFIGRKRKQELNFTAIGMNGKVEGEENRPLRPRSEEEAEVELLAKTLAREHDVPVEEAAKMAARKIQQEKEHDRAWYRINATRGLSGGRRLVPRVLTTFQELYERIQTPPEERSADSALTKHVDHSDGGRRPVLEFSAAGVAVMENEGKVRVGIKRVETLNGTAVAGEDYKPFDQVITFEKNETLRQVFIEIVDDFEWEPDEFFFVKLHLDADSEAVLGNISICQITIINDDEPGALAFSKPSYVIKESGLRALIPVVRSGGADGHVSVKWRTKDITAVTGQDYEGGEGELLFDNQETSRSIDIPLFESNKAERDESFSIELFETDGGATLGKLTKCIVTIVNDEEYSGIVSRIMNLTKANLDALQLEKSTYVQQFRDAMNVNGGDLETATFLDYILHFVTFFWKIVFACVPPPQYLGGWPTFVVSLSMIGFLTAIIGDLASVFGCLIGLEDAITAITFVALGTSMPDTFASMAAATGEKTADSSVGNINGSNSVNVFLGLGLPWLMATIYWQVKEGKDFDVPSGSLGFSVILFTTAAVIAIALLVGRRLVFKSELGGPKIPKFVSGIILILLWGLYVLFSALQTKVSSTCRSDPLNRRGNHEGRSLVDAGSAREGISCRRRNAAWTCGRPI</sequence>
<dbReference type="PRINTS" id="PR01259">
    <property type="entry name" value="NACAEXCHNGR"/>
</dbReference>
<evidence type="ECO:0000256" key="16">
    <source>
        <dbReference type="ARBA" id="ARBA00023136"/>
    </source>
</evidence>
<comment type="catalytic activity">
    <reaction evidence="19">
        <text>Ca(2+)(in) + 3 Na(+)(out) = Ca(2+)(out) + 3 Na(+)(in)</text>
        <dbReference type="Rhea" id="RHEA:69955"/>
        <dbReference type="ChEBI" id="CHEBI:29101"/>
        <dbReference type="ChEBI" id="CHEBI:29108"/>
    </reaction>
</comment>
<keyword evidence="12" id="KW-0112">Calmodulin-binding</keyword>
<keyword evidence="10" id="KW-0677">Repeat</keyword>
<evidence type="ECO:0000256" key="4">
    <source>
        <dbReference type="ARBA" id="ARBA00022449"/>
    </source>
</evidence>
<dbReference type="InterPro" id="IPR044880">
    <property type="entry name" value="NCX_ion-bd_dom_sf"/>
</dbReference>
<evidence type="ECO:0000256" key="15">
    <source>
        <dbReference type="ARBA" id="ARBA00023065"/>
    </source>
</evidence>
<keyword evidence="14" id="KW-0915">Sodium</keyword>
<dbReference type="Proteomes" id="UP001519460">
    <property type="component" value="Unassembled WGS sequence"/>
</dbReference>
<keyword evidence="15" id="KW-0406">Ion transport</keyword>
<feature type="transmembrane region" description="Helical" evidence="20">
    <location>
        <begin position="616"/>
        <end position="638"/>
    </location>
</feature>
<keyword evidence="16 20" id="KW-0472">Membrane</keyword>
<feature type="transmembrane region" description="Helical" evidence="20">
    <location>
        <begin position="198"/>
        <end position="218"/>
    </location>
</feature>
<dbReference type="InterPro" id="IPR004837">
    <property type="entry name" value="NaCa_Exmemb"/>
</dbReference>
<keyword evidence="5" id="KW-1003">Cell membrane</keyword>
<comment type="caution">
    <text evidence="22">The sequence shown here is derived from an EMBL/GenBank/DDBJ whole genome shotgun (WGS) entry which is preliminary data.</text>
</comment>
<evidence type="ECO:0000313" key="23">
    <source>
        <dbReference type="Proteomes" id="UP001519460"/>
    </source>
</evidence>
<dbReference type="EMBL" id="JACVVK020000099">
    <property type="protein sequence ID" value="KAK7492838.1"/>
    <property type="molecule type" value="Genomic_DNA"/>
</dbReference>
<feature type="transmembrane region" description="Helical" evidence="20">
    <location>
        <begin position="169"/>
        <end position="192"/>
    </location>
</feature>
<feature type="transmembrane region" description="Helical" evidence="20">
    <location>
        <begin position="132"/>
        <end position="157"/>
    </location>
</feature>
<evidence type="ECO:0000256" key="20">
    <source>
        <dbReference type="SAM" id="Phobius"/>
    </source>
</evidence>
<comment type="similarity">
    <text evidence="2">Belongs to the Ca(2+):cation antiporter (CaCA) (TC 2.A.19) family. SLC8 subfamily.</text>
</comment>
<keyword evidence="13 20" id="KW-1133">Transmembrane helix</keyword>
<keyword evidence="4" id="KW-0050">Antiport</keyword>
<dbReference type="Gene3D" id="2.60.40.2030">
    <property type="match status" value="2"/>
</dbReference>
<feature type="domain" description="Calx-beta" evidence="21">
    <location>
        <begin position="445"/>
        <end position="544"/>
    </location>
</feature>
<keyword evidence="3" id="KW-0813">Transport</keyword>
<keyword evidence="11" id="KW-0106">Calcium</keyword>
<dbReference type="InterPro" id="IPR038081">
    <property type="entry name" value="CalX-like_sf"/>
</dbReference>
<dbReference type="PANTHER" id="PTHR11878:SF76">
    <property type="entry name" value="CALX-BETA DOMAIN-CONTAINING PROTEIN"/>
    <property type="match status" value="1"/>
</dbReference>
<evidence type="ECO:0000256" key="2">
    <source>
        <dbReference type="ARBA" id="ARBA00007489"/>
    </source>
</evidence>
<evidence type="ECO:0000256" key="1">
    <source>
        <dbReference type="ARBA" id="ARBA00004651"/>
    </source>
</evidence>
<keyword evidence="7 20" id="KW-0812">Transmembrane</keyword>
<evidence type="ECO:0000256" key="17">
    <source>
        <dbReference type="ARBA" id="ARBA00023180"/>
    </source>
</evidence>
<evidence type="ECO:0000256" key="12">
    <source>
        <dbReference type="ARBA" id="ARBA00022860"/>
    </source>
</evidence>
<evidence type="ECO:0000256" key="18">
    <source>
        <dbReference type="ARBA" id="ARBA00023201"/>
    </source>
</evidence>
<organism evidence="22 23">
    <name type="scientific">Batillaria attramentaria</name>
    <dbReference type="NCBI Taxonomy" id="370345"/>
    <lineage>
        <taxon>Eukaryota</taxon>
        <taxon>Metazoa</taxon>
        <taxon>Spiralia</taxon>
        <taxon>Lophotrochozoa</taxon>
        <taxon>Mollusca</taxon>
        <taxon>Gastropoda</taxon>
        <taxon>Caenogastropoda</taxon>
        <taxon>Sorbeoconcha</taxon>
        <taxon>Cerithioidea</taxon>
        <taxon>Batillariidae</taxon>
        <taxon>Batillaria</taxon>
    </lineage>
</organism>
<keyword evidence="8" id="KW-0479">Metal-binding</keyword>
<dbReference type="InterPro" id="IPR004836">
    <property type="entry name" value="Na_Ca_Ex"/>
</dbReference>
<keyword evidence="9" id="KW-0732">Signal</keyword>
<protein>
    <recommendedName>
        <fullName evidence="21">Calx-beta domain-containing protein</fullName>
    </recommendedName>
</protein>
<keyword evidence="17" id="KW-0325">Glycoprotein</keyword>
<dbReference type="GO" id="GO:0005886">
    <property type="term" value="C:plasma membrane"/>
    <property type="evidence" value="ECO:0007669"/>
    <property type="project" value="UniProtKB-SubCell"/>
</dbReference>
<evidence type="ECO:0000256" key="6">
    <source>
        <dbReference type="ARBA" id="ARBA00022568"/>
    </source>
</evidence>
<evidence type="ECO:0000256" key="10">
    <source>
        <dbReference type="ARBA" id="ARBA00022737"/>
    </source>
</evidence>
<evidence type="ECO:0000256" key="13">
    <source>
        <dbReference type="ARBA" id="ARBA00022989"/>
    </source>
</evidence>
<dbReference type="InterPro" id="IPR051171">
    <property type="entry name" value="CaCA"/>
</dbReference>
<proteinExistence type="inferred from homology"/>
<evidence type="ECO:0000259" key="21">
    <source>
        <dbReference type="SMART" id="SM00237"/>
    </source>
</evidence>
<gene>
    <name evidence="22" type="ORF">BaRGS_00015976</name>
</gene>
<keyword evidence="23" id="KW-1185">Reference proteome</keyword>
<dbReference type="InterPro" id="IPR003644">
    <property type="entry name" value="Calx_beta"/>
</dbReference>
<evidence type="ECO:0000256" key="19">
    <source>
        <dbReference type="ARBA" id="ARBA00033667"/>
    </source>
</evidence>